<gene>
    <name evidence="1" type="ORF">QEH59_06120</name>
</gene>
<dbReference type="RefSeq" id="WP_308984474.1">
    <property type="nucleotide sequence ID" value="NZ_JARXIC010000007.1"/>
</dbReference>
<dbReference type="Proteomes" id="UP001243717">
    <property type="component" value="Unassembled WGS sequence"/>
</dbReference>
<evidence type="ECO:0000313" key="2">
    <source>
        <dbReference type="Proteomes" id="UP001243717"/>
    </source>
</evidence>
<evidence type="ECO:0000313" key="1">
    <source>
        <dbReference type="EMBL" id="MDQ8193991.1"/>
    </source>
</evidence>
<accession>A0ABU1AGM9</accession>
<dbReference type="EMBL" id="JARXIC010000007">
    <property type="protein sequence ID" value="MDQ8193991.1"/>
    <property type="molecule type" value="Genomic_DNA"/>
</dbReference>
<keyword evidence="2" id="KW-1185">Reference proteome</keyword>
<protein>
    <submittedName>
        <fullName evidence="1">Uncharacterized protein</fullName>
    </submittedName>
</protein>
<comment type="caution">
    <text evidence="1">The sequence shown here is derived from an EMBL/GenBank/DDBJ whole genome shotgun (WGS) entry which is preliminary data.</text>
</comment>
<reference evidence="1 2" key="1">
    <citation type="submission" date="2023-04" db="EMBL/GenBank/DDBJ databases">
        <title>A novel bacteria isolated from coastal sediment.</title>
        <authorList>
            <person name="Liu X.-J."/>
            <person name="Du Z.-J."/>
        </authorList>
    </citation>
    <scope>NUCLEOTIDE SEQUENCE [LARGE SCALE GENOMIC DNA]</scope>
    <source>
        <strain evidence="1 2">SDUM461004</strain>
    </source>
</reference>
<proteinExistence type="predicted"/>
<sequence>MSTLHSRVGYAAQPQAQLMLGAGDKSTRLRLTTAIKSRTLRSWVGSAAQPQTGHFC</sequence>
<organism evidence="1 2">
    <name type="scientific">Thalassobacterium sedimentorum</name>
    <dbReference type="NCBI Taxonomy" id="3041258"/>
    <lineage>
        <taxon>Bacteria</taxon>
        <taxon>Pseudomonadati</taxon>
        <taxon>Verrucomicrobiota</taxon>
        <taxon>Opitutia</taxon>
        <taxon>Puniceicoccales</taxon>
        <taxon>Coraliomargaritaceae</taxon>
        <taxon>Thalassobacterium</taxon>
    </lineage>
</organism>
<name>A0ABU1AGM9_9BACT</name>